<dbReference type="Proteomes" id="UP000515129">
    <property type="component" value="Linkage group LG30F"/>
</dbReference>
<dbReference type="PANTHER" id="PTHR43841:SF3">
    <property type="entry name" value="(3R)-HYDROXYACYL-ACP DEHYDRATASE SUBUNIT HADB"/>
    <property type="match status" value="1"/>
</dbReference>
<evidence type="ECO:0000256" key="1">
    <source>
        <dbReference type="SAM" id="Phobius"/>
    </source>
</evidence>
<evidence type="ECO:0000313" key="2">
    <source>
        <dbReference type="Proteomes" id="UP000515129"/>
    </source>
</evidence>
<proteinExistence type="predicted"/>
<name>A0A6P6MHN2_CARAU</name>
<organism evidence="2 3">
    <name type="scientific">Carassius auratus</name>
    <name type="common">Goldfish</name>
    <dbReference type="NCBI Taxonomy" id="7957"/>
    <lineage>
        <taxon>Eukaryota</taxon>
        <taxon>Metazoa</taxon>
        <taxon>Chordata</taxon>
        <taxon>Craniata</taxon>
        <taxon>Vertebrata</taxon>
        <taxon>Euteleostomi</taxon>
        <taxon>Actinopterygii</taxon>
        <taxon>Neopterygii</taxon>
        <taxon>Teleostei</taxon>
        <taxon>Ostariophysi</taxon>
        <taxon>Cypriniformes</taxon>
        <taxon>Cyprinidae</taxon>
        <taxon>Cyprininae</taxon>
        <taxon>Carassius</taxon>
    </lineage>
</organism>
<protein>
    <submittedName>
        <fullName evidence="3">Uncharacterized protein si:ch211-12e13.1 isoform X1</fullName>
    </submittedName>
</protein>
<dbReference type="Gene3D" id="3.10.129.10">
    <property type="entry name" value="Hotdog Thioesterase"/>
    <property type="match status" value="1"/>
</dbReference>
<keyword evidence="1" id="KW-0812">Transmembrane</keyword>
<evidence type="ECO:0000313" key="3">
    <source>
        <dbReference type="RefSeq" id="XP_026096250.1"/>
    </source>
</evidence>
<feature type="transmembrane region" description="Helical" evidence="1">
    <location>
        <begin position="7"/>
        <end position="26"/>
    </location>
</feature>
<keyword evidence="2" id="KW-1185">Reference proteome</keyword>
<keyword evidence="1" id="KW-0472">Membrane</keyword>
<dbReference type="KEGG" id="caua:113067959"/>
<accession>A0A6P6MHN2</accession>
<dbReference type="RefSeq" id="XP_026096250.1">
    <property type="nucleotide sequence ID" value="XM_026240465.1"/>
</dbReference>
<gene>
    <name evidence="3" type="primary">si:ch211-12e13.1</name>
</gene>
<dbReference type="PANTHER" id="PTHR43841">
    <property type="entry name" value="3-HYDROXYACYL-THIOESTER DEHYDRATASE HTDX-RELATED"/>
    <property type="match status" value="1"/>
</dbReference>
<dbReference type="OrthoDB" id="533830at2759"/>
<reference evidence="3" key="1">
    <citation type="submission" date="2025-08" db="UniProtKB">
        <authorList>
            <consortium name="RefSeq"/>
        </authorList>
    </citation>
    <scope>IDENTIFICATION</scope>
    <source>
        <strain evidence="3">Wakin</strain>
        <tissue evidence="3">Muscle</tissue>
    </source>
</reference>
<sequence>MMNRNMANFSTLISVVSGVTVLYLFYTSHVSFKTHTVFDAQKHLPGSVYLMTRYIYQSLRKKRGTMRKNKDTSDELAFTLVNCRYDAVSLRRFCSVSGYGWDYPDSVFRDVPLCYPEFLFTRLLTMIVCSERFRLSPFGLMSVSESVRLSDALDELKRGMFSLQARVLEYRTVRAGVEVDLALTASRDQQTVWSSTLTLLSPNNTHRPDAQPGLEITHGKGPYCRHISGYPVSERCITQAVPWSSGVRRTWVFGDLCPLPVFVWLGFARPSTHPLWMFSRCMAEMEKHKGVEVVRAPLTVSVCYKQPVSLPRKVNIRVSENTSVTSSTASFSLEDHRTRTLYLTGQIKPQTSQKAE</sequence>
<keyword evidence="1" id="KW-1133">Transmembrane helix</keyword>
<dbReference type="AlphaFoldDB" id="A0A6P6MHN2"/>